<organism evidence="1 2">
    <name type="scientific">Artomyces pyxidatus</name>
    <dbReference type="NCBI Taxonomy" id="48021"/>
    <lineage>
        <taxon>Eukaryota</taxon>
        <taxon>Fungi</taxon>
        <taxon>Dikarya</taxon>
        <taxon>Basidiomycota</taxon>
        <taxon>Agaricomycotina</taxon>
        <taxon>Agaricomycetes</taxon>
        <taxon>Russulales</taxon>
        <taxon>Auriscalpiaceae</taxon>
        <taxon>Artomyces</taxon>
    </lineage>
</organism>
<proteinExistence type="predicted"/>
<gene>
    <name evidence="1" type="ORF">BV25DRAFT_1806418</name>
</gene>
<name>A0ACB8SYJ7_9AGAM</name>
<dbReference type="EMBL" id="MU277215">
    <property type="protein sequence ID" value="KAI0060916.1"/>
    <property type="molecule type" value="Genomic_DNA"/>
</dbReference>
<reference evidence="1" key="2">
    <citation type="journal article" date="2022" name="New Phytol.">
        <title>Evolutionary transition to the ectomycorrhizal habit in the genomes of a hyperdiverse lineage of mushroom-forming fungi.</title>
        <authorList>
            <person name="Looney B."/>
            <person name="Miyauchi S."/>
            <person name="Morin E."/>
            <person name="Drula E."/>
            <person name="Courty P.E."/>
            <person name="Kohler A."/>
            <person name="Kuo A."/>
            <person name="LaButti K."/>
            <person name="Pangilinan J."/>
            <person name="Lipzen A."/>
            <person name="Riley R."/>
            <person name="Andreopoulos W."/>
            <person name="He G."/>
            <person name="Johnson J."/>
            <person name="Nolan M."/>
            <person name="Tritt A."/>
            <person name="Barry K.W."/>
            <person name="Grigoriev I.V."/>
            <person name="Nagy L.G."/>
            <person name="Hibbett D."/>
            <person name="Henrissat B."/>
            <person name="Matheny P.B."/>
            <person name="Labbe J."/>
            <person name="Martin F.M."/>
        </authorList>
    </citation>
    <scope>NUCLEOTIDE SEQUENCE</scope>
    <source>
        <strain evidence="1">HHB10654</strain>
    </source>
</reference>
<comment type="caution">
    <text evidence="1">The sequence shown here is derived from an EMBL/GenBank/DDBJ whole genome shotgun (WGS) entry which is preliminary data.</text>
</comment>
<keyword evidence="2" id="KW-1185">Reference proteome</keyword>
<evidence type="ECO:0000313" key="1">
    <source>
        <dbReference type="EMBL" id="KAI0060916.1"/>
    </source>
</evidence>
<reference evidence="1" key="1">
    <citation type="submission" date="2021-03" db="EMBL/GenBank/DDBJ databases">
        <authorList>
            <consortium name="DOE Joint Genome Institute"/>
            <person name="Ahrendt S."/>
            <person name="Looney B.P."/>
            <person name="Miyauchi S."/>
            <person name="Morin E."/>
            <person name="Drula E."/>
            <person name="Courty P.E."/>
            <person name="Chicoki N."/>
            <person name="Fauchery L."/>
            <person name="Kohler A."/>
            <person name="Kuo A."/>
            <person name="Labutti K."/>
            <person name="Pangilinan J."/>
            <person name="Lipzen A."/>
            <person name="Riley R."/>
            <person name="Andreopoulos W."/>
            <person name="He G."/>
            <person name="Johnson J."/>
            <person name="Barry K.W."/>
            <person name="Grigoriev I.V."/>
            <person name="Nagy L."/>
            <person name="Hibbett D."/>
            <person name="Henrissat B."/>
            <person name="Matheny P.B."/>
            <person name="Labbe J."/>
            <person name="Martin F."/>
        </authorList>
    </citation>
    <scope>NUCLEOTIDE SEQUENCE</scope>
    <source>
        <strain evidence="1">HHB10654</strain>
    </source>
</reference>
<accession>A0ACB8SYJ7</accession>
<feature type="non-terminal residue" evidence="1">
    <location>
        <position position="1"/>
    </location>
</feature>
<evidence type="ECO:0000313" key="2">
    <source>
        <dbReference type="Proteomes" id="UP000814140"/>
    </source>
</evidence>
<sequence length="672" mass="76234">WLYRPIFAMDANFWLKNRLRSSDEKDPGLATGMAYFVENEKYQAHLLDYTTQEDISTCTGFAALANANLKKSSGLRVTGVGAMICRHSLWQANGVGDLQKGERYCNMDYVVFNVLRDRGYQDAVISYDIACQWGKNLEARMQDLPESISSSLPASAFELAVPKFHLPAHTEKCHGPYSLNYKKGVGRTDGEAIERNWSFLNGAASSTKEMGPGARHDALDAYCGYWNWKKTLKLGDFIEGKWKEAVAESEKYVYAFVDFDTYLRHERLHDVRKWEAMEEAWRADNSKPCPFEPPAPVSLKRSKSMSPSILYVADEVLRRALAIEASAHRSPTPTQAAQLQERRNELLKKVRKYYTGLQAHMPAAVPQDVSSIESTTEAPIEKLELMFPSTLDTAHRGRVCSPTLIGVETLLRHADASETLDKIRHNLRLRTYFNKYKTAQITGQVPNTRARVFQDRVDGKLKALAAKYRVTRAAYRRLVGAGEWEKTLRVLADEDIRGLGDVVLEELEKQQAERLLELAKRYPERRNNALFTGEGRQIVSWIWYAEGLGDGDPTQLGLHDDADLRMEWARGKARAARWQEELLHIRDEMRRGPAVLNRIADDWVARAQLAEHSASVVSAPLLEGLRSYALEQADIRRRMARRFEAQWAGLRSTAPWEKIALTPIDGSIVRSV</sequence>
<dbReference type="Proteomes" id="UP000814140">
    <property type="component" value="Unassembled WGS sequence"/>
</dbReference>
<protein>
    <submittedName>
        <fullName evidence="1">Uncharacterized protein</fullName>
    </submittedName>
</protein>